<evidence type="ECO:0000313" key="11">
    <source>
        <dbReference type="RefSeq" id="XP_055891872.1"/>
    </source>
</evidence>
<feature type="transmembrane region" description="Helical" evidence="8">
    <location>
        <begin position="340"/>
        <end position="365"/>
    </location>
</feature>
<keyword evidence="6 8" id="KW-0472">Membrane</keyword>
<feature type="compositionally biased region" description="Basic and acidic residues" evidence="7">
    <location>
        <begin position="466"/>
        <end position="481"/>
    </location>
</feature>
<keyword evidence="4" id="KW-0813">Transport</keyword>
<feature type="transmembrane region" description="Helical" evidence="8">
    <location>
        <begin position="400"/>
        <end position="421"/>
    </location>
</feature>
<keyword evidence="4" id="KW-0769">Symport</keyword>
<name>A0A9W3AXC8_BIOGL</name>
<proteinExistence type="inferred from homology"/>
<dbReference type="InterPro" id="IPR038770">
    <property type="entry name" value="Na+/solute_symporter_sf"/>
</dbReference>
<evidence type="ECO:0000256" key="6">
    <source>
        <dbReference type="ARBA" id="ARBA00023136"/>
    </source>
</evidence>
<evidence type="ECO:0000256" key="2">
    <source>
        <dbReference type="ARBA" id="ARBA00006528"/>
    </source>
</evidence>
<dbReference type="GeneID" id="106060256"/>
<feature type="transmembrane region" description="Helical" evidence="8">
    <location>
        <begin position="371"/>
        <end position="393"/>
    </location>
</feature>
<keyword evidence="10" id="KW-1185">Reference proteome</keyword>
<evidence type="ECO:0000256" key="1">
    <source>
        <dbReference type="ARBA" id="ARBA00004141"/>
    </source>
</evidence>
<feature type="transmembrane region" description="Helical" evidence="8">
    <location>
        <begin position="176"/>
        <end position="197"/>
    </location>
</feature>
<keyword evidence="5 8" id="KW-1133">Transmembrane helix</keyword>
<evidence type="ECO:0000256" key="7">
    <source>
        <dbReference type="SAM" id="MobiDB-lite"/>
    </source>
</evidence>
<evidence type="ECO:0000256" key="8">
    <source>
        <dbReference type="SAM" id="Phobius"/>
    </source>
</evidence>
<sequence>MLMKLFFVHTLHLICLCFLTAQSLLVTGSTKAKYRPLPFEIKTNESFPYTVIENEVSQLIFYYSFNTPNVSIDDHILAEESTAFGSNYSQGTWIIEASLDLDHIAELKGEKIFFIDQQFSQGNISVLVTGNLPGRTLLSLCAMPSNGTMSHGTTQCQSENMSYRLFVERRHRPIDVAFNIVLILLVVLTNVGMGAKIDLNVMKTELKRPIAPAIGLCCQFVIMPLIAFGIAYSFKLDPGITLGFFALGCAPGGSASNAYTYLLGGNVSLSVTMTLISTFAALGLLPMWLFTLGTVVYDTGDVKIPYENIFISLLGIIIPAVVGLFLQRKFPKVAKMFVNAVKYIVILMVVFIMTVGVYANVYVFYLLSGEVLLAAAILPYLGFLLGGLVALIFRQNKVNIITIAVETGIQNTGIPIVLLRLSLTGPDKDTSTVAPVASAMFTPIPLMIGVIYVQTRLYLEKRKKNKAGEAEKTSQNRKEEPDVVLSPTDNICLVSSPVSSQI</sequence>
<dbReference type="Pfam" id="PF01758">
    <property type="entry name" value="SBF"/>
    <property type="match status" value="1"/>
</dbReference>
<keyword evidence="9" id="KW-0732">Signal</keyword>
<feature type="transmembrane region" description="Helical" evidence="8">
    <location>
        <begin position="433"/>
        <end position="453"/>
    </location>
</feature>
<dbReference type="PANTHER" id="PTHR10361">
    <property type="entry name" value="SODIUM-BILE ACID COTRANSPORTER"/>
    <property type="match status" value="1"/>
</dbReference>
<reference evidence="11" key="1">
    <citation type="submission" date="2025-08" db="UniProtKB">
        <authorList>
            <consortium name="RefSeq"/>
        </authorList>
    </citation>
    <scope>IDENTIFICATION</scope>
</reference>
<dbReference type="PANTHER" id="PTHR10361:SF28">
    <property type="entry name" value="P3 PROTEIN-RELATED"/>
    <property type="match status" value="1"/>
</dbReference>
<dbReference type="GO" id="GO:0015293">
    <property type="term" value="F:symporter activity"/>
    <property type="evidence" value="ECO:0007669"/>
    <property type="project" value="UniProtKB-KW"/>
</dbReference>
<feature type="transmembrane region" description="Helical" evidence="8">
    <location>
        <begin position="309"/>
        <end position="328"/>
    </location>
</feature>
<feature type="transmembrane region" description="Helical" evidence="8">
    <location>
        <begin position="275"/>
        <end position="297"/>
    </location>
</feature>
<evidence type="ECO:0000256" key="5">
    <source>
        <dbReference type="ARBA" id="ARBA00022989"/>
    </source>
</evidence>
<organism evidence="10 11">
    <name type="scientific">Biomphalaria glabrata</name>
    <name type="common">Bloodfluke planorb</name>
    <name type="synonym">Freshwater snail</name>
    <dbReference type="NCBI Taxonomy" id="6526"/>
    <lineage>
        <taxon>Eukaryota</taxon>
        <taxon>Metazoa</taxon>
        <taxon>Spiralia</taxon>
        <taxon>Lophotrochozoa</taxon>
        <taxon>Mollusca</taxon>
        <taxon>Gastropoda</taxon>
        <taxon>Heterobranchia</taxon>
        <taxon>Euthyneura</taxon>
        <taxon>Panpulmonata</taxon>
        <taxon>Hygrophila</taxon>
        <taxon>Lymnaeoidea</taxon>
        <taxon>Planorbidae</taxon>
        <taxon>Biomphalaria</taxon>
    </lineage>
</organism>
<dbReference type="Gene3D" id="1.20.1530.20">
    <property type="match status" value="1"/>
</dbReference>
<feature type="chain" id="PRO_5040836207" evidence="9">
    <location>
        <begin position="24"/>
        <end position="502"/>
    </location>
</feature>
<comment type="subcellular location">
    <subcellularLocation>
        <location evidence="1">Membrane</location>
        <topology evidence="1">Multi-pass membrane protein</topology>
    </subcellularLocation>
</comment>
<feature type="signal peptide" evidence="9">
    <location>
        <begin position="1"/>
        <end position="23"/>
    </location>
</feature>
<evidence type="ECO:0000256" key="9">
    <source>
        <dbReference type="SAM" id="SignalP"/>
    </source>
</evidence>
<dbReference type="Proteomes" id="UP001165740">
    <property type="component" value="Chromosome 7"/>
</dbReference>
<dbReference type="InterPro" id="IPR002657">
    <property type="entry name" value="BilAc:Na_symport/Acr3"/>
</dbReference>
<dbReference type="GO" id="GO:0016020">
    <property type="term" value="C:membrane"/>
    <property type="evidence" value="ECO:0007669"/>
    <property type="project" value="UniProtKB-SubCell"/>
</dbReference>
<protein>
    <submittedName>
        <fullName evidence="11">Ileal sodium/bile acid cotransporter-like</fullName>
    </submittedName>
</protein>
<feature type="region of interest" description="Disordered" evidence="7">
    <location>
        <begin position="465"/>
        <end position="484"/>
    </location>
</feature>
<comment type="similarity">
    <text evidence="2">Belongs to the bile acid:sodium symporter (BASS) (TC 2.A.28) family.</text>
</comment>
<dbReference type="AlphaFoldDB" id="A0A9W3AXC8"/>
<evidence type="ECO:0000313" key="10">
    <source>
        <dbReference type="Proteomes" id="UP001165740"/>
    </source>
</evidence>
<accession>A0A9W3AXC8</accession>
<gene>
    <name evidence="11" type="primary">LOC106060256</name>
</gene>
<keyword evidence="3 8" id="KW-0812">Transmembrane</keyword>
<dbReference type="OMA" id="GTWIIEA"/>
<dbReference type="InterPro" id="IPR004710">
    <property type="entry name" value="Bilac:Na_transpt"/>
</dbReference>
<dbReference type="RefSeq" id="XP_055891872.1">
    <property type="nucleotide sequence ID" value="XM_056035897.1"/>
</dbReference>
<feature type="transmembrane region" description="Helical" evidence="8">
    <location>
        <begin position="209"/>
        <end position="234"/>
    </location>
</feature>
<evidence type="ECO:0000256" key="4">
    <source>
        <dbReference type="ARBA" id="ARBA00022847"/>
    </source>
</evidence>
<dbReference type="OrthoDB" id="203097at2759"/>
<evidence type="ECO:0000256" key="3">
    <source>
        <dbReference type="ARBA" id="ARBA00022692"/>
    </source>
</evidence>